<proteinExistence type="predicted"/>
<name>A0ABM5L3U7_DIAVI</name>
<dbReference type="EnsemblMetazoa" id="XM_050661152.1">
    <property type="protein sequence ID" value="XP_050517109.1"/>
    <property type="gene ID" value="LOC126891833"/>
</dbReference>
<dbReference type="PANTHER" id="PTHR33327:SF3">
    <property type="entry name" value="RNA-DIRECTED DNA POLYMERASE"/>
    <property type="match status" value="1"/>
</dbReference>
<feature type="domain" description="DUF7041" evidence="2">
    <location>
        <begin position="28"/>
        <end position="111"/>
    </location>
</feature>
<reference evidence="3" key="1">
    <citation type="submission" date="2025-05" db="UniProtKB">
        <authorList>
            <consortium name="EnsemblMetazoa"/>
        </authorList>
    </citation>
    <scope>IDENTIFICATION</scope>
</reference>
<dbReference type="Pfam" id="PF23055">
    <property type="entry name" value="DUF7041"/>
    <property type="match status" value="1"/>
</dbReference>
<dbReference type="GeneID" id="126891833"/>
<dbReference type="PANTHER" id="PTHR33327">
    <property type="entry name" value="ENDONUCLEASE"/>
    <property type="match status" value="1"/>
</dbReference>
<evidence type="ECO:0000256" key="1">
    <source>
        <dbReference type="SAM" id="MobiDB-lite"/>
    </source>
</evidence>
<dbReference type="InterPro" id="IPR055469">
    <property type="entry name" value="DUF7041"/>
</dbReference>
<organism evidence="3 4">
    <name type="scientific">Diabrotica virgifera virgifera</name>
    <name type="common">western corn rootworm</name>
    <dbReference type="NCBI Taxonomy" id="50390"/>
    <lineage>
        <taxon>Eukaryota</taxon>
        <taxon>Metazoa</taxon>
        <taxon>Ecdysozoa</taxon>
        <taxon>Arthropoda</taxon>
        <taxon>Hexapoda</taxon>
        <taxon>Insecta</taxon>
        <taxon>Pterygota</taxon>
        <taxon>Neoptera</taxon>
        <taxon>Endopterygota</taxon>
        <taxon>Coleoptera</taxon>
        <taxon>Polyphaga</taxon>
        <taxon>Cucujiformia</taxon>
        <taxon>Chrysomeloidea</taxon>
        <taxon>Chrysomelidae</taxon>
        <taxon>Galerucinae</taxon>
        <taxon>Diabroticina</taxon>
        <taxon>Diabroticites</taxon>
        <taxon>Diabrotica</taxon>
    </lineage>
</organism>
<dbReference type="RefSeq" id="XP_050517109.1">
    <property type="nucleotide sequence ID" value="XM_050661152.1"/>
</dbReference>
<protein>
    <recommendedName>
        <fullName evidence="2">DUF7041 domain-containing protein</fullName>
    </recommendedName>
</protein>
<accession>A0ABM5L3U7</accession>
<keyword evidence="4" id="KW-1185">Reference proteome</keyword>
<sequence length="277" mass="31080">MTDGTSANNSASVLQDNSASVDRISVKIPPFWPNDPEIWFLQVENQFTLANITSDATKFNYKVANLETVYISKVRDIIVSPPATERYVKLKSELIKRLSASQQQKIKRLLEHEELGDRRPSQFLRHLQSLAGTTVPDNIVRSLWLGRLPSSTQAILATQATASLDAVVELADTISEAIAPSAQISEASNARESNIDKLTAEFAEMKIQLASLSQAQAQTNTYRRNRSNSRGRPYPRDRSYSREHNSDILCWYHYRFGDQAQKCSPPRKNQGNIAGSR</sequence>
<evidence type="ECO:0000313" key="4">
    <source>
        <dbReference type="Proteomes" id="UP001652700"/>
    </source>
</evidence>
<dbReference type="Proteomes" id="UP001652700">
    <property type="component" value="Unplaced"/>
</dbReference>
<feature type="region of interest" description="Disordered" evidence="1">
    <location>
        <begin position="214"/>
        <end position="241"/>
    </location>
</feature>
<evidence type="ECO:0000259" key="2">
    <source>
        <dbReference type="Pfam" id="PF23055"/>
    </source>
</evidence>
<evidence type="ECO:0000313" key="3">
    <source>
        <dbReference type="EnsemblMetazoa" id="XP_050517109.1"/>
    </source>
</evidence>